<keyword evidence="6 11" id="KW-0472">Membrane</keyword>
<dbReference type="NCBIfam" id="NF037979">
    <property type="entry name" value="Na_transp"/>
    <property type="match status" value="1"/>
</dbReference>
<evidence type="ECO:0000256" key="7">
    <source>
        <dbReference type="ARBA" id="ARBA00023180"/>
    </source>
</evidence>
<feature type="transmembrane region" description="Helical" evidence="11">
    <location>
        <begin position="268"/>
        <end position="289"/>
    </location>
</feature>
<evidence type="ECO:0000256" key="6">
    <source>
        <dbReference type="ARBA" id="ARBA00023136"/>
    </source>
</evidence>
<keyword evidence="5 11" id="KW-1133">Transmembrane helix</keyword>
<dbReference type="SUPFAM" id="SSF161070">
    <property type="entry name" value="SNF-like"/>
    <property type="match status" value="1"/>
</dbReference>
<keyword evidence="7" id="KW-0325">Glycoprotein</keyword>
<feature type="transmembrane region" description="Helical" evidence="11">
    <location>
        <begin position="87"/>
        <end position="110"/>
    </location>
</feature>
<dbReference type="PRINTS" id="PR00176">
    <property type="entry name" value="NANEUSMPORT"/>
</dbReference>
<feature type="transmembrane region" description="Helical" evidence="11">
    <location>
        <begin position="404"/>
        <end position="423"/>
    </location>
</feature>
<feature type="transmembrane region" description="Helical" evidence="11">
    <location>
        <begin position="351"/>
        <end position="375"/>
    </location>
</feature>
<dbReference type="GO" id="GO:0005283">
    <property type="term" value="F:amino acid:sodium symporter activity"/>
    <property type="evidence" value="ECO:0007669"/>
    <property type="project" value="TreeGrafter"/>
</dbReference>
<feature type="binding site" evidence="8">
    <location>
        <position position="372"/>
    </location>
    <ligand>
        <name>Na(+)</name>
        <dbReference type="ChEBI" id="CHEBI:29101"/>
        <label>1</label>
    </ligand>
</feature>
<feature type="transmembrane region" description="Helical" evidence="11">
    <location>
        <begin position="44"/>
        <end position="66"/>
    </location>
</feature>
<name>A0A0B7A795_9EUPU</name>
<dbReference type="PROSITE" id="PS50267">
    <property type="entry name" value="NA_NEUROTRAN_SYMP_3"/>
    <property type="match status" value="1"/>
</dbReference>
<keyword evidence="10" id="KW-0769">Symport</keyword>
<reference evidence="12" key="1">
    <citation type="submission" date="2014-12" db="EMBL/GenBank/DDBJ databases">
        <title>Insight into the proteome of Arion vulgaris.</title>
        <authorList>
            <person name="Aradska J."/>
            <person name="Bulat T."/>
            <person name="Smidak R."/>
            <person name="Sarate P."/>
            <person name="Gangsoo J."/>
            <person name="Sialana F."/>
            <person name="Bilban M."/>
            <person name="Lubec G."/>
        </authorList>
    </citation>
    <scope>NUCLEOTIDE SEQUENCE</scope>
    <source>
        <tissue evidence="12">Skin</tissue>
    </source>
</reference>
<feature type="binding site" evidence="8">
    <location>
        <position position="24"/>
    </location>
    <ligand>
        <name>Na(+)</name>
        <dbReference type="ChEBI" id="CHEBI:29101"/>
        <label>1</label>
    </ligand>
</feature>
<dbReference type="AlphaFoldDB" id="A0A0B7A795"/>
<evidence type="ECO:0000256" key="4">
    <source>
        <dbReference type="ARBA" id="ARBA00022692"/>
    </source>
</evidence>
<feature type="transmembrane region" description="Helical" evidence="11">
    <location>
        <begin position="479"/>
        <end position="498"/>
    </location>
</feature>
<feature type="transmembrane region" description="Helical" evidence="11">
    <location>
        <begin position="194"/>
        <end position="213"/>
    </location>
</feature>
<evidence type="ECO:0000256" key="2">
    <source>
        <dbReference type="ARBA" id="ARBA00006459"/>
    </source>
</evidence>
<feature type="binding site" evidence="8">
    <location>
        <position position="28"/>
    </location>
    <ligand>
        <name>Na(+)</name>
        <dbReference type="ChEBI" id="CHEBI:29101"/>
        <label>1</label>
    </ligand>
</feature>
<organism evidence="12">
    <name type="scientific">Arion vulgaris</name>
    <dbReference type="NCBI Taxonomy" id="1028688"/>
    <lineage>
        <taxon>Eukaryota</taxon>
        <taxon>Metazoa</taxon>
        <taxon>Spiralia</taxon>
        <taxon>Lophotrochozoa</taxon>
        <taxon>Mollusca</taxon>
        <taxon>Gastropoda</taxon>
        <taxon>Heterobranchia</taxon>
        <taxon>Euthyneura</taxon>
        <taxon>Panpulmonata</taxon>
        <taxon>Eupulmonata</taxon>
        <taxon>Stylommatophora</taxon>
        <taxon>Helicina</taxon>
        <taxon>Arionoidea</taxon>
        <taxon>Arionidae</taxon>
        <taxon>Arion</taxon>
    </lineage>
</organism>
<evidence type="ECO:0000256" key="8">
    <source>
        <dbReference type="PIRSR" id="PIRSR600175-1"/>
    </source>
</evidence>
<protein>
    <recommendedName>
        <fullName evidence="10">Transporter</fullName>
    </recommendedName>
</protein>
<evidence type="ECO:0000256" key="5">
    <source>
        <dbReference type="ARBA" id="ARBA00022989"/>
    </source>
</evidence>
<evidence type="ECO:0000256" key="10">
    <source>
        <dbReference type="RuleBase" id="RU003732"/>
    </source>
</evidence>
<feature type="binding site" evidence="8">
    <location>
        <position position="307"/>
    </location>
    <ligand>
        <name>Na(+)</name>
        <dbReference type="ChEBI" id="CHEBI:29101"/>
        <label>1</label>
    </ligand>
</feature>
<keyword evidence="8" id="KW-0915">Sodium</keyword>
<keyword evidence="4 10" id="KW-0812">Transmembrane</keyword>
<feature type="transmembrane region" description="Helical" evidence="11">
    <location>
        <begin position="301"/>
        <end position="322"/>
    </location>
</feature>
<dbReference type="GO" id="GO:0046872">
    <property type="term" value="F:metal ion binding"/>
    <property type="evidence" value="ECO:0007669"/>
    <property type="project" value="UniProtKB-KW"/>
</dbReference>
<gene>
    <name evidence="12" type="primary">ORF100247</name>
</gene>
<keyword evidence="9" id="KW-1015">Disulfide bond</keyword>
<keyword evidence="8" id="KW-0479">Metal-binding</keyword>
<feature type="transmembrane region" description="Helical" evidence="11">
    <location>
        <begin position="435"/>
        <end position="458"/>
    </location>
</feature>
<comment type="similarity">
    <text evidence="2 10">Belongs to the sodium:neurotransmitter symporter (SNF) (TC 2.A.22) family.</text>
</comment>
<keyword evidence="3 10" id="KW-0813">Transport</keyword>
<dbReference type="PANTHER" id="PTHR11616:SF321">
    <property type="entry name" value="SODIUM-DEPENDENT NUTRIENT AMINO ACID TRANSPORTER 1-RELATED"/>
    <property type="match status" value="1"/>
</dbReference>
<feature type="disulfide bond" evidence="9">
    <location>
        <begin position="126"/>
        <end position="131"/>
    </location>
</feature>
<feature type="transmembrane region" description="Helical" evidence="11">
    <location>
        <begin position="225"/>
        <end position="248"/>
    </location>
</feature>
<dbReference type="InterPro" id="IPR037272">
    <property type="entry name" value="SNS_sf"/>
</dbReference>
<evidence type="ECO:0000256" key="11">
    <source>
        <dbReference type="SAM" id="Phobius"/>
    </source>
</evidence>
<dbReference type="EMBL" id="HACG01029642">
    <property type="protein sequence ID" value="CEK76507.1"/>
    <property type="molecule type" value="Transcribed_RNA"/>
</dbReference>
<dbReference type="PANTHER" id="PTHR11616">
    <property type="entry name" value="SODIUM/CHLORIDE DEPENDENT TRANSPORTER"/>
    <property type="match status" value="1"/>
</dbReference>
<evidence type="ECO:0000256" key="9">
    <source>
        <dbReference type="PIRSR" id="PIRSR600175-2"/>
    </source>
</evidence>
<dbReference type="GO" id="GO:0005886">
    <property type="term" value="C:plasma membrane"/>
    <property type="evidence" value="ECO:0007669"/>
    <property type="project" value="TreeGrafter"/>
</dbReference>
<feature type="binding site" evidence="8">
    <location>
        <position position="275"/>
    </location>
    <ligand>
        <name>Na(+)</name>
        <dbReference type="ChEBI" id="CHEBI:29101"/>
        <label>1</label>
    </ligand>
</feature>
<dbReference type="PROSITE" id="PS00610">
    <property type="entry name" value="NA_NEUROTRAN_SYMP_1"/>
    <property type="match status" value="1"/>
</dbReference>
<proteinExistence type="inferred from homology"/>
<feature type="transmembrane region" description="Helical" evidence="11">
    <location>
        <begin position="12"/>
        <end position="32"/>
    </location>
</feature>
<feature type="binding site" evidence="8">
    <location>
        <position position="21"/>
    </location>
    <ligand>
        <name>Na(+)</name>
        <dbReference type="ChEBI" id="CHEBI:29101"/>
        <label>1</label>
    </ligand>
</feature>
<evidence type="ECO:0000256" key="3">
    <source>
        <dbReference type="ARBA" id="ARBA00022448"/>
    </source>
</evidence>
<feature type="transmembrane region" description="Helical" evidence="11">
    <location>
        <begin position="510"/>
        <end position="530"/>
    </location>
</feature>
<sequence>MAEEVRGQWGRQLEFVLTMIGYAVGLGNVWRFPYLCYKHGGGAFLIPYVLSLTFLGIPLFALECAFGQFGGKGPLSIWSINPAFKGLGITMVVAAGIIFIYYDIIIAWSLRFLVASFTSDLPWIVCKDCSCLLYGLKNITQGEIDFMKINNTLGITCPDLKLNSTKSPSELYFFKEILRDTGTIEEIGDVQWEILVANFIAFLIIFVVLLRGIETLGKVVYFTAIFPYVLLTILLIRCAMLEGAYDGVLFYLTPTWDRLTDATAWSDAAVQIFFSLSACMGGLIAMSSYNTFSNNIIRDAFTVPIINCLTSFYAGFVVFSTLGNMAHTKDVPIANVTQGGPGLAFVVYPEAIASMPVSTLWAILFFFMLCILGFSTQFSAAETLMTSVIDEFPHFFKQRKRQTIFRLAVCMSGFILGIPMVTQGGSHLLDLVDEAVLGFPLLLIGLFEYIVVIYLYGYSKFAEDVKSMVGFSPFIYFKATWIVISPVLLLAVVVFKAYQLEDFKPAWTGLLYYLIVIFCLMWIPICFFFYTCRHGLWEMMAPKKEWTDRRKLGTKETVNEKTDEMTSKGFGNYEFVVGMKAEKGDISEGNSNVYDGVTKQKGDTHSILVDESNESELNDNLPSYDNIGYSDVYTTLDKVGINGDPVNKSDVSSTRF</sequence>
<dbReference type="Pfam" id="PF00209">
    <property type="entry name" value="SNF"/>
    <property type="match status" value="1"/>
</dbReference>
<comment type="subcellular location">
    <subcellularLocation>
        <location evidence="1">Membrane</location>
        <topology evidence="1">Multi-pass membrane protein</topology>
    </subcellularLocation>
</comment>
<evidence type="ECO:0000256" key="1">
    <source>
        <dbReference type="ARBA" id="ARBA00004141"/>
    </source>
</evidence>
<accession>A0A0B7A795</accession>
<feature type="binding site" evidence="8">
    <location>
        <position position="23"/>
    </location>
    <ligand>
        <name>Na(+)</name>
        <dbReference type="ChEBI" id="CHEBI:29101"/>
        <label>1</label>
    </ligand>
</feature>
<dbReference type="InterPro" id="IPR000175">
    <property type="entry name" value="Na/ntran_symport"/>
</dbReference>
<evidence type="ECO:0000313" key="12">
    <source>
        <dbReference type="EMBL" id="CEK76507.1"/>
    </source>
</evidence>
<dbReference type="GO" id="GO:0089718">
    <property type="term" value="P:amino acid import across plasma membrane"/>
    <property type="evidence" value="ECO:0007669"/>
    <property type="project" value="TreeGrafter"/>
</dbReference>